<name>A0A1E4TBH7_9ASCO</name>
<accession>A0A1E4TBH7</accession>
<proteinExistence type="predicted"/>
<dbReference type="AlphaFoldDB" id="A0A1E4TBH7"/>
<feature type="region of interest" description="Disordered" evidence="1">
    <location>
        <begin position="117"/>
        <end position="142"/>
    </location>
</feature>
<evidence type="ECO:0000256" key="1">
    <source>
        <dbReference type="SAM" id="MobiDB-lite"/>
    </source>
</evidence>
<protein>
    <submittedName>
        <fullName evidence="2">Uncharacterized protein</fullName>
    </submittedName>
</protein>
<evidence type="ECO:0000313" key="3">
    <source>
        <dbReference type="Proteomes" id="UP000095023"/>
    </source>
</evidence>
<feature type="compositionally biased region" description="Polar residues" evidence="1">
    <location>
        <begin position="121"/>
        <end position="142"/>
    </location>
</feature>
<gene>
    <name evidence="2" type="ORF">CANCADRAFT_32464</name>
</gene>
<keyword evidence="3" id="KW-1185">Reference proteome</keyword>
<reference evidence="3" key="1">
    <citation type="submission" date="2016-02" db="EMBL/GenBank/DDBJ databases">
        <title>Comparative genomics of biotechnologically important yeasts.</title>
        <authorList>
            <consortium name="DOE Joint Genome Institute"/>
            <person name="Riley R."/>
            <person name="Haridas S."/>
            <person name="Wolfe K.H."/>
            <person name="Lopes M.R."/>
            <person name="Hittinger C.T."/>
            <person name="Goker M."/>
            <person name="Salamov A."/>
            <person name="Wisecaver J."/>
            <person name="Long T.M."/>
            <person name="Aerts A.L."/>
            <person name="Barry K."/>
            <person name="Choi C."/>
            <person name="Clum A."/>
            <person name="Coughlan A.Y."/>
            <person name="Deshpande S."/>
            <person name="Douglass A.P."/>
            <person name="Hanson S.J."/>
            <person name="Klenk H.-P."/>
            <person name="Labutti K."/>
            <person name="Lapidus A."/>
            <person name="Lindquist E."/>
            <person name="Lipzen A."/>
            <person name="Meier-Kolthoff J.P."/>
            <person name="Ohm R.A."/>
            <person name="Otillar R.P."/>
            <person name="Pangilinan J."/>
            <person name="Peng Y."/>
            <person name="Rokas A."/>
            <person name="Rosa C.A."/>
            <person name="Scheuner C."/>
            <person name="Sibirny A.A."/>
            <person name="Slot J.C."/>
            <person name="Stielow J.B."/>
            <person name="Sun H."/>
            <person name="Kurtzman C.P."/>
            <person name="Blackwell M."/>
            <person name="Jeffries T.W."/>
            <person name="Grigoriev I.V."/>
        </authorList>
    </citation>
    <scope>NUCLEOTIDE SEQUENCE [LARGE SCALE GENOMIC DNA]</scope>
    <source>
        <strain evidence="3">NRRL Y-17796</strain>
    </source>
</reference>
<organism evidence="2 3">
    <name type="scientific">Tortispora caseinolytica NRRL Y-17796</name>
    <dbReference type="NCBI Taxonomy" id="767744"/>
    <lineage>
        <taxon>Eukaryota</taxon>
        <taxon>Fungi</taxon>
        <taxon>Dikarya</taxon>
        <taxon>Ascomycota</taxon>
        <taxon>Saccharomycotina</taxon>
        <taxon>Trigonopsidomycetes</taxon>
        <taxon>Trigonopsidales</taxon>
        <taxon>Trigonopsidaceae</taxon>
        <taxon>Tortispora</taxon>
    </lineage>
</organism>
<evidence type="ECO:0000313" key="2">
    <source>
        <dbReference type="EMBL" id="ODV89110.1"/>
    </source>
</evidence>
<sequence>MAQVATIPFLAQIEQIDRVAESLARSRQMNNHNNNQHHMYSNGHQQYWNNRQNQQQVQYIDQYVNQEIESSYNAKFHAGYGPITKRHYGLNDHSGHYQSTFQRPSQRATLTVANEEPEFNLPTSSNSIGHREPTTSGPGFSNPSYSSAMPVSFLGPTTSYSASLKPNPAMMTVSRSLFEDNSPSLYSSSSSTSLDSQAATSSLNLNMSLKKSTGFCASGTANGGNNSMFYPAAQRQNPSNLWAPGVPLNLPSATSTGKLEYTR</sequence>
<dbReference type="Proteomes" id="UP000095023">
    <property type="component" value="Unassembled WGS sequence"/>
</dbReference>
<dbReference type="EMBL" id="KV453843">
    <property type="protein sequence ID" value="ODV89110.1"/>
    <property type="molecule type" value="Genomic_DNA"/>
</dbReference>